<feature type="domain" description="Restriction system protein Mrr-like N-terminal" evidence="2">
    <location>
        <begin position="12"/>
        <end position="95"/>
    </location>
</feature>
<dbReference type="InterPro" id="IPR011856">
    <property type="entry name" value="tRNA_endonuc-like_dom_sf"/>
</dbReference>
<dbReference type="GO" id="GO:0003677">
    <property type="term" value="F:DNA binding"/>
    <property type="evidence" value="ECO:0007669"/>
    <property type="project" value="InterPro"/>
</dbReference>
<dbReference type="SUPFAM" id="SSF52980">
    <property type="entry name" value="Restriction endonuclease-like"/>
    <property type="match status" value="1"/>
</dbReference>
<dbReference type="GO" id="GO:0009307">
    <property type="term" value="P:DNA restriction-modification system"/>
    <property type="evidence" value="ECO:0007669"/>
    <property type="project" value="InterPro"/>
</dbReference>
<reference evidence="3" key="1">
    <citation type="journal article" date="2020" name="mSystems">
        <title>Genome- and Community-Level Interaction Insights into Carbon Utilization and Element Cycling Functions of Hydrothermarchaeota in Hydrothermal Sediment.</title>
        <authorList>
            <person name="Zhou Z."/>
            <person name="Liu Y."/>
            <person name="Xu W."/>
            <person name="Pan J."/>
            <person name="Luo Z.H."/>
            <person name="Li M."/>
        </authorList>
    </citation>
    <scope>NUCLEOTIDE SEQUENCE [LARGE SCALE GENOMIC DNA]</scope>
    <source>
        <strain evidence="3">SpSt-769</strain>
    </source>
</reference>
<gene>
    <name evidence="3" type="ORF">ENV54_03690</name>
</gene>
<comment type="caution">
    <text evidence="3">The sequence shown here is derived from an EMBL/GenBank/DDBJ whole genome shotgun (WGS) entry which is preliminary data.</text>
</comment>
<dbReference type="InterPro" id="IPR025745">
    <property type="entry name" value="Mrr-like_N_dom"/>
</dbReference>
<keyword evidence="3" id="KW-0540">Nuclease</keyword>
<protein>
    <submittedName>
        <fullName evidence="3">Restriction endonuclease</fullName>
    </submittedName>
</protein>
<dbReference type="InterPro" id="IPR052906">
    <property type="entry name" value="Type_IV_Methyl-Rstrct_Enzyme"/>
</dbReference>
<evidence type="ECO:0000313" key="3">
    <source>
        <dbReference type="EMBL" id="HGH60384.1"/>
    </source>
</evidence>
<keyword evidence="3" id="KW-0255">Endonuclease</keyword>
<evidence type="ECO:0000259" key="2">
    <source>
        <dbReference type="Pfam" id="PF14338"/>
    </source>
</evidence>
<keyword evidence="3" id="KW-0378">Hydrolase</keyword>
<dbReference type="InterPro" id="IPR007560">
    <property type="entry name" value="Restrct_endonuc_IV_Mrr"/>
</dbReference>
<dbReference type="PANTHER" id="PTHR30015:SF7">
    <property type="entry name" value="TYPE IV METHYL-DIRECTED RESTRICTION ENZYME ECOKMRR"/>
    <property type="match status" value="1"/>
</dbReference>
<dbReference type="PANTHER" id="PTHR30015">
    <property type="entry name" value="MRR RESTRICTION SYSTEM PROTEIN"/>
    <property type="match status" value="1"/>
</dbReference>
<dbReference type="AlphaFoldDB" id="A0A7C4AR16"/>
<dbReference type="Pfam" id="PF04471">
    <property type="entry name" value="Mrr_cat"/>
    <property type="match status" value="1"/>
</dbReference>
<dbReference type="InterPro" id="IPR011335">
    <property type="entry name" value="Restrct_endonuc-II-like"/>
</dbReference>
<name>A0A7C4AR16_9BACT</name>
<accession>A0A7C4AR16</accession>
<dbReference type="GO" id="GO:0015666">
    <property type="term" value="F:restriction endodeoxyribonuclease activity"/>
    <property type="evidence" value="ECO:0007669"/>
    <property type="project" value="TreeGrafter"/>
</dbReference>
<organism evidence="3">
    <name type="scientific">Desulfomonile tiedjei</name>
    <dbReference type="NCBI Taxonomy" id="2358"/>
    <lineage>
        <taxon>Bacteria</taxon>
        <taxon>Pseudomonadati</taxon>
        <taxon>Thermodesulfobacteriota</taxon>
        <taxon>Desulfomonilia</taxon>
        <taxon>Desulfomonilales</taxon>
        <taxon>Desulfomonilaceae</taxon>
        <taxon>Desulfomonile</taxon>
    </lineage>
</organism>
<sequence length="293" mass="32534">MAKRKNDEGAQFVKYFGPLLDALRKLGGSGTPDEVVEQIAKDLGLPDDVQNELLSSGGSRFQNQVAWARFYLVREGLLDSSKRGVWSLTERGRATTLTHEQARDIFLRWVRIFQEQRRAKAATEETIAEQVAEGTGAPTKDYRTEVIEILLALPPSGFERLSQRLLREAGFTQVVVTGQSGDGGIDGHGTLQINTLVSFKVLFQCKRYTKSVSPSHVRDFRGAMAGRADKGIIITTGSFTAEARREASRDGVPPIELIDGEKLVDMLENLELGLKPITTYEVNHSFFADFRET</sequence>
<dbReference type="Pfam" id="PF14338">
    <property type="entry name" value="Mrr_N"/>
    <property type="match status" value="1"/>
</dbReference>
<feature type="domain" description="Restriction endonuclease type IV Mrr" evidence="1">
    <location>
        <begin position="152"/>
        <end position="267"/>
    </location>
</feature>
<evidence type="ECO:0000259" key="1">
    <source>
        <dbReference type="Pfam" id="PF04471"/>
    </source>
</evidence>
<dbReference type="Gene3D" id="3.40.1350.10">
    <property type="match status" value="1"/>
</dbReference>
<proteinExistence type="predicted"/>
<dbReference type="EMBL" id="DTGT01000116">
    <property type="protein sequence ID" value="HGH60384.1"/>
    <property type="molecule type" value="Genomic_DNA"/>
</dbReference>